<dbReference type="OrthoDB" id="114026at2"/>
<accession>A0A0Q1C0Z2</accession>
<dbReference type="PIRSF" id="PIRSF011444">
    <property type="entry name" value="DUF1287"/>
    <property type="match status" value="1"/>
</dbReference>
<evidence type="ECO:0000313" key="3">
    <source>
        <dbReference type="Proteomes" id="UP000050827"/>
    </source>
</evidence>
<dbReference type="AlphaFoldDB" id="A0A0Q1C0Z2"/>
<name>A0A0Q1C0Z2_9FLAO</name>
<proteinExistence type="predicted"/>
<evidence type="ECO:0000313" key="2">
    <source>
        <dbReference type="EMBL" id="KQC30844.1"/>
    </source>
</evidence>
<dbReference type="Proteomes" id="UP000050827">
    <property type="component" value="Unassembled WGS sequence"/>
</dbReference>
<dbReference type="Pfam" id="PF06940">
    <property type="entry name" value="DUF1287"/>
    <property type="match status" value="1"/>
</dbReference>
<dbReference type="EMBL" id="LCTZ01000002">
    <property type="protein sequence ID" value="KQC30844.1"/>
    <property type="molecule type" value="Genomic_DNA"/>
</dbReference>
<keyword evidence="3" id="KW-1185">Reference proteome</keyword>
<comment type="caution">
    <text evidence="2">The sequence shown here is derived from an EMBL/GenBank/DDBJ whole genome shotgun (WGS) entry which is preliminary data.</text>
</comment>
<dbReference type="PATRIC" id="fig|1547436.3.peg.2854"/>
<evidence type="ECO:0000256" key="1">
    <source>
        <dbReference type="SAM" id="SignalP"/>
    </source>
</evidence>
<feature type="signal peptide" evidence="1">
    <location>
        <begin position="1"/>
        <end position="17"/>
    </location>
</feature>
<dbReference type="Gene3D" id="3.90.1720.10">
    <property type="entry name" value="endopeptidase domain like (from Nostoc punctiforme)"/>
    <property type="match status" value="1"/>
</dbReference>
<dbReference type="STRING" id="346185.AAY42_13820"/>
<dbReference type="RefSeq" id="WP_055396221.1">
    <property type="nucleotide sequence ID" value="NZ_LCTZ01000002.1"/>
</dbReference>
<protein>
    <recommendedName>
        <fullName evidence="4">DUF1287 domain-containing protein</fullName>
    </recommendedName>
</protein>
<gene>
    <name evidence="2" type="ORF">AAY42_13820</name>
</gene>
<reference evidence="2 3" key="1">
    <citation type="submission" date="2015-04" db="EMBL/GenBank/DDBJ databases">
        <title>Complete genome of flavobacterium.</title>
        <authorList>
            <person name="Kwon Y.M."/>
            <person name="Kim S.-J."/>
        </authorList>
    </citation>
    <scope>NUCLEOTIDE SEQUENCE [LARGE SCALE GENOMIC DNA]</scope>
    <source>
        <strain evidence="2 3">DK169</strain>
    </source>
</reference>
<sequence length="194" mass="21954">MKKILLLLFLSFNLCLSQTVVQNLDLVNAALELTKQQVTYDPSYFSIDYPNGDVPSDKGVCTDVVIRAYRKTGVDLQKLVHEDMKANFTNYPKIWGLTSTDKNIDHRRVPNLMTFFKHKGAEKPITDNPEDYLPGDVVCWNLGGAVTHIGIVVNKKSNNGNRNLIVHNIGSGQVLEDMLFDFKIIGHYRYSTIH</sequence>
<keyword evidence="1" id="KW-0732">Signal</keyword>
<organism evidence="2 3">
    <name type="scientific">Flagellimonas eckloniae</name>
    <dbReference type="NCBI Taxonomy" id="346185"/>
    <lineage>
        <taxon>Bacteria</taxon>
        <taxon>Pseudomonadati</taxon>
        <taxon>Bacteroidota</taxon>
        <taxon>Flavobacteriia</taxon>
        <taxon>Flavobacteriales</taxon>
        <taxon>Flavobacteriaceae</taxon>
        <taxon>Flagellimonas</taxon>
    </lineage>
</organism>
<evidence type="ECO:0008006" key="4">
    <source>
        <dbReference type="Google" id="ProtNLM"/>
    </source>
</evidence>
<dbReference type="InterPro" id="IPR009706">
    <property type="entry name" value="DUF1287"/>
</dbReference>
<feature type="chain" id="PRO_5006189041" description="DUF1287 domain-containing protein" evidence="1">
    <location>
        <begin position="18"/>
        <end position="194"/>
    </location>
</feature>